<evidence type="ECO:0000313" key="2">
    <source>
        <dbReference type="Proteomes" id="UP001189429"/>
    </source>
</evidence>
<dbReference type="Proteomes" id="UP001189429">
    <property type="component" value="Unassembled WGS sequence"/>
</dbReference>
<name>A0ABN9UNC8_9DINO</name>
<organism evidence="1 2">
    <name type="scientific">Prorocentrum cordatum</name>
    <dbReference type="NCBI Taxonomy" id="2364126"/>
    <lineage>
        <taxon>Eukaryota</taxon>
        <taxon>Sar</taxon>
        <taxon>Alveolata</taxon>
        <taxon>Dinophyceae</taxon>
        <taxon>Prorocentrales</taxon>
        <taxon>Prorocentraceae</taxon>
        <taxon>Prorocentrum</taxon>
    </lineage>
</organism>
<keyword evidence="2" id="KW-1185">Reference proteome</keyword>
<sequence>MADQDGSKLEHSLADQFHGLTELRSRRLDAESKDSVREGAEFFSDLAHLSERMVSELRSNSELVIVEGGHTPSSSCSLRKGSSTTASAGWWRVCGKLATIAQEKGAGCAGLGWRCAARRAIADGVRSARIARSLAARAGSVDANACTTLAFGGGWARGPVRRGSGRSSQPPACAAGSLGQELFFWQLAARTLWTDLKCSASCGSRSRGAVPRSLGFGGQRCASSSTTCASESWPVTSGPWQPPCVPL</sequence>
<evidence type="ECO:0000313" key="1">
    <source>
        <dbReference type="EMBL" id="CAK0859707.1"/>
    </source>
</evidence>
<reference evidence="1" key="1">
    <citation type="submission" date="2023-10" db="EMBL/GenBank/DDBJ databases">
        <authorList>
            <person name="Chen Y."/>
            <person name="Shah S."/>
            <person name="Dougan E. K."/>
            <person name="Thang M."/>
            <person name="Chan C."/>
        </authorList>
    </citation>
    <scope>NUCLEOTIDE SEQUENCE [LARGE SCALE GENOMIC DNA]</scope>
</reference>
<proteinExistence type="predicted"/>
<accession>A0ABN9UNC8</accession>
<dbReference type="EMBL" id="CAUYUJ010015927">
    <property type="protein sequence ID" value="CAK0859707.1"/>
    <property type="molecule type" value="Genomic_DNA"/>
</dbReference>
<protein>
    <submittedName>
        <fullName evidence="1">Uncharacterized protein</fullName>
    </submittedName>
</protein>
<comment type="caution">
    <text evidence="1">The sequence shown here is derived from an EMBL/GenBank/DDBJ whole genome shotgun (WGS) entry which is preliminary data.</text>
</comment>
<gene>
    <name evidence="1" type="ORF">PCOR1329_LOCUS48997</name>
</gene>